<dbReference type="EMBL" id="CP017298">
    <property type="protein sequence ID" value="AOS47339.1"/>
    <property type="molecule type" value="Genomic_DNA"/>
</dbReference>
<dbReference type="Gene3D" id="2.40.50.1070">
    <property type="match status" value="1"/>
</dbReference>
<evidence type="ECO:0000256" key="5">
    <source>
        <dbReference type="PROSITE-ProRule" id="PRU10015"/>
    </source>
</evidence>
<comment type="similarity">
    <text evidence="4">Belongs to the class I-like SAM-binding methyltransferase superfamily. RNA M5U methyltransferase family.</text>
</comment>
<feature type="active site" description="Nucleophile" evidence="4">
    <location>
        <position position="346"/>
    </location>
</feature>
<keyword evidence="2 4" id="KW-0808">Transferase</keyword>
<sequence>MRCEHWESGACHSCALIEAPYPDQLADKARSVRAALASVPGAPGIRWLSPVASEPRGFRTSAKLVVGGTARRPSLGALGPDRRGVDLPGCPIQHPAVNRASVGLKRFIRALSLTPYDVPTRRGELKNILITVGADERLMVRFVLRSRDRVADIRRALPHLRQLVPSVHVVTANIHPAHEARVEGPEEIVLTRRRTLPLDAGGLRLELGPRSFTQTNAAVAGRLYRQAAQWASLPLPGGAAPSSLWDLYCGVGGFALHASHAGVPAVTGVEVSEAAIASAISRARALGLTRDQARFVADDATAWARAQSASGAPDVVVVNPPRRGIGLELASWLDGCTAPRVIYSSCNPTTLAKDLAAMPSLRTTHGRVFDMFPHTAHVEAAVLLERTGGSR</sequence>
<dbReference type="STRING" id="178339.BH719_05230"/>
<dbReference type="InterPro" id="IPR030391">
    <property type="entry name" value="MeTrfase_TrmA_CS"/>
</dbReference>
<feature type="active site" evidence="5">
    <location>
        <position position="346"/>
    </location>
</feature>
<feature type="binding site" evidence="4">
    <location>
        <position position="214"/>
    </location>
    <ligand>
        <name>S-adenosyl-L-methionine</name>
        <dbReference type="ChEBI" id="CHEBI:59789"/>
    </ligand>
</feature>
<dbReference type="PROSITE" id="PS51687">
    <property type="entry name" value="SAM_MT_RNA_M5U"/>
    <property type="match status" value="1"/>
</dbReference>
<dbReference type="Pfam" id="PF05958">
    <property type="entry name" value="tRNA_U5-meth_tr"/>
    <property type="match status" value="1"/>
</dbReference>
<dbReference type="PANTHER" id="PTHR11061:SF30">
    <property type="entry name" value="TRNA (URACIL(54)-C(5))-METHYLTRANSFERASE"/>
    <property type="match status" value="1"/>
</dbReference>
<keyword evidence="3 4" id="KW-0949">S-adenosyl-L-methionine</keyword>
<dbReference type="InterPro" id="IPR030390">
    <property type="entry name" value="MeTrfase_TrmA_AS"/>
</dbReference>
<feature type="binding site" evidence="4">
    <location>
        <position position="248"/>
    </location>
    <ligand>
        <name>S-adenosyl-L-methionine</name>
        <dbReference type="ChEBI" id="CHEBI:59789"/>
    </ligand>
</feature>
<name>A0A1D8B2K4_9ACTO</name>
<dbReference type="PROSITE" id="PS01231">
    <property type="entry name" value="TRMA_2"/>
    <property type="match status" value="1"/>
</dbReference>
<dbReference type="RefSeq" id="WP_009743728.1">
    <property type="nucleotide sequence ID" value="NZ_CP017298.1"/>
</dbReference>
<dbReference type="PROSITE" id="PS01230">
    <property type="entry name" value="TRMA_1"/>
    <property type="match status" value="1"/>
</dbReference>
<dbReference type="InterPro" id="IPR029063">
    <property type="entry name" value="SAM-dependent_MTases_sf"/>
</dbReference>
<reference evidence="6 7" key="1">
    <citation type="submission" date="2016-09" db="EMBL/GenBank/DDBJ databases">
        <title>Complete genome sequence of Actinomyces hongkongensis HKU8.</title>
        <authorList>
            <person name="Gao Y.-X."/>
            <person name="Zhou Y.-Y."/>
            <person name="Xie Y."/>
            <person name="Wang M."/>
            <person name="Wang S.-J."/>
            <person name="Shen S.-G."/>
        </authorList>
    </citation>
    <scope>NUCLEOTIDE SEQUENCE [LARGE SCALE GENOMIC DNA]</scope>
    <source>
        <strain evidence="6 7">HKU8</strain>
    </source>
</reference>
<evidence type="ECO:0000256" key="4">
    <source>
        <dbReference type="PROSITE-ProRule" id="PRU01024"/>
    </source>
</evidence>
<dbReference type="GO" id="GO:0070475">
    <property type="term" value="P:rRNA base methylation"/>
    <property type="evidence" value="ECO:0007669"/>
    <property type="project" value="TreeGrafter"/>
</dbReference>
<dbReference type="Gene3D" id="3.40.50.150">
    <property type="entry name" value="Vaccinia Virus protein VP39"/>
    <property type="match status" value="1"/>
</dbReference>
<keyword evidence="1 4" id="KW-0489">Methyltransferase</keyword>
<dbReference type="SUPFAM" id="SSF53335">
    <property type="entry name" value="S-adenosyl-L-methionine-dependent methyltransferases"/>
    <property type="match status" value="1"/>
</dbReference>
<dbReference type="PANTHER" id="PTHR11061">
    <property type="entry name" value="RNA M5U METHYLTRANSFERASE"/>
    <property type="match status" value="1"/>
</dbReference>
<accession>A0A1D8B2K4</accession>
<dbReference type="Proteomes" id="UP000095214">
    <property type="component" value="Chromosome"/>
</dbReference>
<dbReference type="InterPro" id="IPR010280">
    <property type="entry name" value="U5_MeTrfase_fam"/>
</dbReference>
<dbReference type="GO" id="GO:0070041">
    <property type="term" value="F:rRNA (uridine-C5-)-methyltransferase activity"/>
    <property type="evidence" value="ECO:0007669"/>
    <property type="project" value="TreeGrafter"/>
</dbReference>
<organism evidence="6 7">
    <name type="scientific">Pauljensenia hongkongensis</name>
    <dbReference type="NCBI Taxonomy" id="178339"/>
    <lineage>
        <taxon>Bacteria</taxon>
        <taxon>Bacillati</taxon>
        <taxon>Actinomycetota</taxon>
        <taxon>Actinomycetes</taxon>
        <taxon>Actinomycetales</taxon>
        <taxon>Actinomycetaceae</taxon>
        <taxon>Pauljensenia</taxon>
    </lineage>
</organism>
<evidence type="ECO:0000256" key="2">
    <source>
        <dbReference type="ARBA" id="ARBA00022679"/>
    </source>
</evidence>
<feature type="binding site" evidence="4">
    <location>
        <position position="319"/>
    </location>
    <ligand>
        <name>S-adenosyl-L-methionine</name>
        <dbReference type="ChEBI" id="CHEBI:59789"/>
    </ligand>
</feature>
<evidence type="ECO:0000256" key="3">
    <source>
        <dbReference type="ARBA" id="ARBA00022691"/>
    </source>
</evidence>
<dbReference type="KEGG" id="phon:BH719_05230"/>
<keyword evidence="7" id="KW-1185">Reference proteome</keyword>
<feature type="binding site" evidence="4">
    <location>
        <position position="270"/>
    </location>
    <ligand>
        <name>S-adenosyl-L-methionine</name>
        <dbReference type="ChEBI" id="CHEBI:59789"/>
    </ligand>
</feature>
<dbReference type="CDD" id="cd02440">
    <property type="entry name" value="AdoMet_MTases"/>
    <property type="match status" value="1"/>
</dbReference>
<evidence type="ECO:0000313" key="6">
    <source>
        <dbReference type="EMBL" id="AOS47339.1"/>
    </source>
</evidence>
<dbReference type="OrthoDB" id="9804590at2"/>
<dbReference type="AlphaFoldDB" id="A0A1D8B2K4"/>
<gene>
    <name evidence="6" type="ORF">BH719_05230</name>
</gene>
<evidence type="ECO:0000313" key="7">
    <source>
        <dbReference type="Proteomes" id="UP000095214"/>
    </source>
</evidence>
<proteinExistence type="inferred from homology"/>
<evidence type="ECO:0000256" key="1">
    <source>
        <dbReference type="ARBA" id="ARBA00022603"/>
    </source>
</evidence>
<protein>
    <submittedName>
        <fullName evidence="6">SAM-dependent methyltransferase</fullName>
    </submittedName>
</protein>